<dbReference type="GO" id="GO:0016987">
    <property type="term" value="F:sigma factor activity"/>
    <property type="evidence" value="ECO:0007669"/>
    <property type="project" value="UniProtKB-KW"/>
</dbReference>
<sequence>MVTQDLTDEQLVAEIRKSNPELYGEIIKRYEVKLTHYLRKFIRDADELEDVLQEVFIKTYRNLYGFDVEKKFSPWIYRLAHNEAINQIKKYKKESFSLDEKEWEIVDKKIDIIGKIDADFSRVKIEEALARLDNKYRDPLVLYFFEQKSYEEISDILHIPISTVGTLILRGKNKLKDFLKK</sequence>
<dbReference type="Gene3D" id="1.10.1740.10">
    <property type="match status" value="1"/>
</dbReference>
<comment type="similarity">
    <text evidence="1">Belongs to the sigma-70 factor family. ECF subfamily.</text>
</comment>
<dbReference type="InterPro" id="IPR013324">
    <property type="entry name" value="RNA_pol_sigma_r3/r4-like"/>
</dbReference>
<dbReference type="InterPro" id="IPR013325">
    <property type="entry name" value="RNA_pol_sigma_r2"/>
</dbReference>
<evidence type="ECO:0000256" key="3">
    <source>
        <dbReference type="ARBA" id="ARBA00023082"/>
    </source>
</evidence>
<dbReference type="AlphaFoldDB" id="A0A0G0HCJ5"/>
<evidence type="ECO:0000256" key="4">
    <source>
        <dbReference type="ARBA" id="ARBA00023163"/>
    </source>
</evidence>
<dbReference type="PANTHER" id="PTHR43133">
    <property type="entry name" value="RNA POLYMERASE ECF-TYPE SIGMA FACTO"/>
    <property type="match status" value="1"/>
</dbReference>
<evidence type="ECO:0000259" key="5">
    <source>
        <dbReference type="Pfam" id="PF04542"/>
    </source>
</evidence>
<dbReference type="InterPro" id="IPR013249">
    <property type="entry name" value="RNA_pol_sigma70_r4_t2"/>
</dbReference>
<dbReference type="SUPFAM" id="SSF88659">
    <property type="entry name" value="Sigma3 and sigma4 domains of RNA polymerase sigma factors"/>
    <property type="match status" value="1"/>
</dbReference>
<dbReference type="Gene3D" id="1.10.10.10">
    <property type="entry name" value="Winged helix-like DNA-binding domain superfamily/Winged helix DNA-binding domain"/>
    <property type="match status" value="1"/>
</dbReference>
<reference evidence="7 8" key="1">
    <citation type="journal article" date="2015" name="Nature">
        <title>rRNA introns, odd ribosomes, and small enigmatic genomes across a large radiation of phyla.</title>
        <authorList>
            <person name="Brown C.T."/>
            <person name="Hug L.A."/>
            <person name="Thomas B.C."/>
            <person name="Sharon I."/>
            <person name="Castelle C.J."/>
            <person name="Singh A."/>
            <person name="Wilkins M.J."/>
            <person name="Williams K.H."/>
            <person name="Banfield J.F."/>
        </authorList>
    </citation>
    <scope>NUCLEOTIDE SEQUENCE [LARGE SCALE GENOMIC DNA]</scope>
</reference>
<dbReference type="EMBL" id="LBTN01000025">
    <property type="protein sequence ID" value="KKQ39922.1"/>
    <property type="molecule type" value="Genomic_DNA"/>
</dbReference>
<dbReference type="Pfam" id="PF08281">
    <property type="entry name" value="Sigma70_r4_2"/>
    <property type="match status" value="1"/>
</dbReference>
<dbReference type="InterPro" id="IPR007627">
    <property type="entry name" value="RNA_pol_sigma70_r2"/>
</dbReference>
<dbReference type="SUPFAM" id="SSF88946">
    <property type="entry name" value="Sigma2 domain of RNA polymerase sigma factors"/>
    <property type="match status" value="1"/>
</dbReference>
<evidence type="ECO:0000256" key="1">
    <source>
        <dbReference type="ARBA" id="ARBA00010641"/>
    </source>
</evidence>
<dbReference type="GO" id="GO:0006352">
    <property type="term" value="P:DNA-templated transcription initiation"/>
    <property type="evidence" value="ECO:0007669"/>
    <property type="project" value="InterPro"/>
</dbReference>
<gene>
    <name evidence="7" type="ORF">US58_C0025G0006</name>
</gene>
<evidence type="ECO:0000313" key="8">
    <source>
        <dbReference type="Proteomes" id="UP000034333"/>
    </source>
</evidence>
<dbReference type="InterPro" id="IPR039425">
    <property type="entry name" value="RNA_pol_sigma-70-like"/>
</dbReference>
<dbReference type="Pfam" id="PF04542">
    <property type="entry name" value="Sigma70_r2"/>
    <property type="match status" value="1"/>
</dbReference>
<feature type="domain" description="RNA polymerase sigma factor 70 region 4 type 2" evidence="6">
    <location>
        <begin position="123"/>
        <end position="175"/>
    </location>
</feature>
<organism evidence="7 8">
    <name type="scientific">Candidatus Magasanikbacteria bacterium GW2011_GWA2_37_8</name>
    <dbReference type="NCBI Taxonomy" id="1619036"/>
    <lineage>
        <taxon>Bacteria</taxon>
        <taxon>Candidatus Magasanikiibacteriota</taxon>
    </lineage>
</organism>
<evidence type="ECO:0000259" key="6">
    <source>
        <dbReference type="Pfam" id="PF08281"/>
    </source>
</evidence>
<accession>A0A0G0HCJ5</accession>
<dbReference type="Proteomes" id="UP000034333">
    <property type="component" value="Unassembled WGS sequence"/>
</dbReference>
<dbReference type="PANTHER" id="PTHR43133:SF51">
    <property type="entry name" value="RNA POLYMERASE SIGMA FACTOR"/>
    <property type="match status" value="1"/>
</dbReference>
<protein>
    <submittedName>
        <fullName evidence="7">RNA polymerase sigma-70 factor, ECF subfamily</fullName>
    </submittedName>
</protein>
<dbReference type="GO" id="GO:0003677">
    <property type="term" value="F:DNA binding"/>
    <property type="evidence" value="ECO:0007669"/>
    <property type="project" value="InterPro"/>
</dbReference>
<keyword evidence="2" id="KW-0805">Transcription regulation</keyword>
<dbReference type="CDD" id="cd06171">
    <property type="entry name" value="Sigma70_r4"/>
    <property type="match status" value="1"/>
</dbReference>
<keyword evidence="4" id="KW-0804">Transcription</keyword>
<name>A0A0G0HCJ5_9BACT</name>
<evidence type="ECO:0000313" key="7">
    <source>
        <dbReference type="EMBL" id="KKQ39922.1"/>
    </source>
</evidence>
<comment type="caution">
    <text evidence="7">The sequence shown here is derived from an EMBL/GenBank/DDBJ whole genome shotgun (WGS) entry which is preliminary data.</text>
</comment>
<evidence type="ECO:0000256" key="2">
    <source>
        <dbReference type="ARBA" id="ARBA00023015"/>
    </source>
</evidence>
<keyword evidence="3" id="KW-0731">Sigma factor</keyword>
<dbReference type="NCBIfam" id="TIGR02937">
    <property type="entry name" value="sigma70-ECF"/>
    <property type="match status" value="1"/>
</dbReference>
<feature type="domain" description="RNA polymerase sigma-70 region 2" evidence="5">
    <location>
        <begin position="27"/>
        <end position="92"/>
    </location>
</feature>
<dbReference type="InterPro" id="IPR036388">
    <property type="entry name" value="WH-like_DNA-bd_sf"/>
</dbReference>
<dbReference type="STRING" id="1619036.US58_C0025G0006"/>
<proteinExistence type="inferred from homology"/>
<dbReference type="InterPro" id="IPR014284">
    <property type="entry name" value="RNA_pol_sigma-70_dom"/>
</dbReference>